<organism evidence="1">
    <name type="scientific">Strongyloides ratti</name>
    <name type="common">Parasitic roundworm</name>
    <dbReference type="NCBI Taxonomy" id="34506"/>
    <lineage>
        <taxon>Eukaryota</taxon>
        <taxon>Metazoa</taxon>
        <taxon>Ecdysozoa</taxon>
        <taxon>Nematoda</taxon>
        <taxon>Chromadorea</taxon>
        <taxon>Rhabditida</taxon>
        <taxon>Tylenchina</taxon>
        <taxon>Panagrolaimomorpha</taxon>
        <taxon>Strongyloidoidea</taxon>
        <taxon>Strongyloididae</taxon>
        <taxon>Strongyloides</taxon>
    </lineage>
</organism>
<dbReference type="GeneID" id="36375174"/>
<evidence type="ECO:0000313" key="2">
    <source>
        <dbReference type="Proteomes" id="UP000035682"/>
    </source>
</evidence>
<dbReference type="EMBL" id="LN609528">
    <property type="protein sequence ID" value="CEF62809.1"/>
    <property type="molecule type" value="Genomic_DNA"/>
</dbReference>
<dbReference type="RefSeq" id="XP_024502011.1">
    <property type="nucleotide sequence ID" value="XM_024647988.1"/>
</dbReference>
<proteinExistence type="predicted"/>
<sequence>MNSQLYYKDLTKRIYGTLDGYRDVCNLMYYIEVMYESFRKIKPVLKENESRDFKETFYRLKNHYKDLKYLKNYIKSKRRINIGELTSDAESESNFQLDETSCNSTTYSECTKTEIGF</sequence>
<dbReference type="CTD" id="36375174"/>
<gene>
    <name evidence="1 3 4" type="ORF">SRAE_1000107800</name>
</gene>
<dbReference type="AlphaFoldDB" id="A0A090L5Q0"/>
<evidence type="ECO:0000313" key="1">
    <source>
        <dbReference type="EMBL" id="CEF62809.1"/>
    </source>
</evidence>
<keyword evidence="2" id="KW-1185">Reference proteome</keyword>
<evidence type="ECO:0000313" key="3">
    <source>
        <dbReference type="WBParaSite" id="SRAE_1000107800.1"/>
    </source>
</evidence>
<protein>
    <submittedName>
        <fullName evidence="1 3">Uncharacterized protein</fullName>
    </submittedName>
</protein>
<dbReference type="Proteomes" id="UP000035682">
    <property type="component" value="Unplaced"/>
</dbReference>
<accession>A0A090L5Q0</accession>
<dbReference type="WBParaSite" id="SRAE_1000107800.1">
    <property type="protein sequence ID" value="SRAE_1000107800.1"/>
    <property type="gene ID" value="WBGene00257679"/>
</dbReference>
<evidence type="ECO:0000313" key="4">
    <source>
        <dbReference type="WormBase" id="SRAE_1000107800"/>
    </source>
</evidence>
<name>A0A090L5Q0_STRRB</name>
<reference evidence="3" key="2">
    <citation type="submission" date="2020-12" db="UniProtKB">
        <authorList>
            <consortium name="WormBaseParasite"/>
        </authorList>
    </citation>
    <scope>IDENTIFICATION</scope>
</reference>
<dbReference type="WormBase" id="SRAE_1000107800">
    <property type="protein sequence ID" value="SRP05109"/>
    <property type="gene ID" value="WBGene00257679"/>
</dbReference>
<reference evidence="1 2" key="1">
    <citation type="submission" date="2014-09" db="EMBL/GenBank/DDBJ databases">
        <authorList>
            <person name="Martin A.A."/>
        </authorList>
    </citation>
    <scope>NUCLEOTIDE SEQUENCE</scope>
    <source>
        <strain evidence="2">ED321</strain>
        <strain evidence="1">ED321 Heterogonic</strain>
    </source>
</reference>